<comment type="function">
    <text evidence="5 11">Specifically methylates the uridine in position 2552 of 23S rRNA at the 2'-O position of the ribose in the fully assembled 50S ribosomal subunit.</text>
</comment>
<comment type="catalytic activity">
    <reaction evidence="10 11">
        <text>uridine(2552) in 23S rRNA + S-adenosyl-L-methionine = 2'-O-methyluridine(2552) in 23S rRNA + S-adenosyl-L-homocysteine + H(+)</text>
        <dbReference type="Rhea" id="RHEA:42720"/>
        <dbReference type="Rhea" id="RHEA-COMP:10202"/>
        <dbReference type="Rhea" id="RHEA-COMP:10203"/>
        <dbReference type="ChEBI" id="CHEBI:15378"/>
        <dbReference type="ChEBI" id="CHEBI:57856"/>
        <dbReference type="ChEBI" id="CHEBI:59789"/>
        <dbReference type="ChEBI" id="CHEBI:65315"/>
        <dbReference type="ChEBI" id="CHEBI:74478"/>
        <dbReference type="EC" id="2.1.1.166"/>
    </reaction>
</comment>
<evidence type="ECO:0000256" key="1">
    <source>
        <dbReference type="ARBA" id="ARBA00022552"/>
    </source>
</evidence>
<dbReference type="HAMAP" id="MF_01547">
    <property type="entry name" value="RNA_methyltr_E"/>
    <property type="match status" value="1"/>
</dbReference>
<proteinExistence type="inferred from homology"/>
<evidence type="ECO:0000256" key="3">
    <source>
        <dbReference type="ARBA" id="ARBA00022679"/>
    </source>
</evidence>
<accession>A0A4R2IAZ0</accession>
<feature type="active site" description="Proton acceptor" evidence="11 12">
    <location>
        <position position="161"/>
    </location>
</feature>
<protein>
    <recommendedName>
        <fullName evidence="7 11">Ribosomal RNA large subunit methyltransferase E</fullName>
        <ecNumber evidence="6 11">2.1.1.166</ecNumber>
    </recommendedName>
    <alternativeName>
        <fullName evidence="9 11">23S rRNA Um2552 methyltransferase</fullName>
    </alternativeName>
    <alternativeName>
        <fullName evidence="8 11">rRNA (uridine-2'-O-)-methyltransferase</fullName>
    </alternativeName>
</protein>
<reference evidence="14 15" key="1">
    <citation type="journal article" date="2015" name="Stand. Genomic Sci.">
        <title>Genomic Encyclopedia of Bacterial and Archaeal Type Strains, Phase III: the genomes of soil and plant-associated and newly described type strains.</title>
        <authorList>
            <person name="Whitman W.B."/>
            <person name="Woyke T."/>
            <person name="Klenk H.P."/>
            <person name="Zhou Y."/>
            <person name="Lilburn T.G."/>
            <person name="Beck B.J."/>
            <person name="De Vos P."/>
            <person name="Vandamme P."/>
            <person name="Eisen J.A."/>
            <person name="Garrity G."/>
            <person name="Hugenholtz P."/>
            <person name="Kyrpides N.C."/>
        </authorList>
    </citation>
    <scope>NUCLEOTIDE SEQUENCE [LARGE SCALE GENOMIC DNA]</scope>
    <source>
        <strain evidence="14 15">A3</strain>
    </source>
</reference>
<dbReference type="GO" id="GO:0008650">
    <property type="term" value="F:rRNA (uridine-2'-O-)-methyltransferase activity"/>
    <property type="evidence" value="ECO:0007669"/>
    <property type="project" value="UniProtKB-UniRule"/>
</dbReference>
<feature type="binding site" evidence="11">
    <location>
        <position position="96"/>
    </location>
    <ligand>
        <name>S-adenosyl-L-methionine</name>
        <dbReference type="ChEBI" id="CHEBI:59789"/>
    </ligand>
</feature>
<feature type="binding site" evidence="11">
    <location>
        <position position="121"/>
    </location>
    <ligand>
        <name>S-adenosyl-L-methionine</name>
        <dbReference type="ChEBI" id="CHEBI:59789"/>
    </ligand>
</feature>
<dbReference type="PANTHER" id="PTHR10920:SF18">
    <property type="entry name" value="RRNA METHYLTRANSFERASE 2, MITOCHONDRIAL"/>
    <property type="match status" value="1"/>
</dbReference>
<dbReference type="PIRSF" id="PIRSF005461">
    <property type="entry name" value="23S_rRNA_mtase"/>
    <property type="match status" value="1"/>
</dbReference>
<evidence type="ECO:0000259" key="13">
    <source>
        <dbReference type="Pfam" id="PF01728"/>
    </source>
</evidence>
<evidence type="ECO:0000256" key="10">
    <source>
        <dbReference type="ARBA" id="ARBA00048970"/>
    </source>
</evidence>
<dbReference type="GO" id="GO:0005737">
    <property type="term" value="C:cytoplasm"/>
    <property type="evidence" value="ECO:0007669"/>
    <property type="project" value="UniProtKB-SubCell"/>
</dbReference>
<evidence type="ECO:0000256" key="9">
    <source>
        <dbReference type="ARBA" id="ARBA00042745"/>
    </source>
</evidence>
<evidence type="ECO:0000256" key="2">
    <source>
        <dbReference type="ARBA" id="ARBA00022603"/>
    </source>
</evidence>
<dbReference type="Pfam" id="PF01728">
    <property type="entry name" value="FtsJ"/>
    <property type="match status" value="1"/>
</dbReference>
<keyword evidence="4 11" id="KW-0949">S-adenosyl-L-methionine</keyword>
<comment type="subcellular location">
    <subcellularLocation>
        <location evidence="11">Cytoplasm</location>
    </subcellularLocation>
</comment>
<dbReference type="AlphaFoldDB" id="A0A4R2IAZ0"/>
<keyword evidence="2 11" id="KW-0489">Methyltransferase</keyword>
<dbReference type="InterPro" id="IPR050082">
    <property type="entry name" value="RNA_methyltr_RlmE"/>
</dbReference>
<feature type="domain" description="Ribosomal RNA methyltransferase FtsJ" evidence="13">
    <location>
        <begin position="28"/>
        <end position="203"/>
    </location>
</feature>
<evidence type="ECO:0000256" key="11">
    <source>
        <dbReference type="HAMAP-Rule" id="MF_01547"/>
    </source>
</evidence>
<evidence type="ECO:0000256" key="6">
    <source>
        <dbReference type="ARBA" id="ARBA00038861"/>
    </source>
</evidence>
<evidence type="ECO:0000313" key="15">
    <source>
        <dbReference type="Proteomes" id="UP000294862"/>
    </source>
</evidence>
<evidence type="ECO:0000256" key="12">
    <source>
        <dbReference type="PIRSR" id="PIRSR005461-1"/>
    </source>
</evidence>
<comment type="similarity">
    <text evidence="11">Belongs to the class I-like SAM-binding methyltransferase superfamily. RNA methyltransferase RlmE family.</text>
</comment>
<dbReference type="InterPro" id="IPR015507">
    <property type="entry name" value="rRNA-MeTfrase_E"/>
</dbReference>
<dbReference type="InterPro" id="IPR029063">
    <property type="entry name" value="SAM-dependent_MTases_sf"/>
</dbReference>
<comment type="caution">
    <text evidence="14">The sequence shown here is derived from an EMBL/GenBank/DDBJ whole genome shotgun (WGS) entry which is preliminary data.</text>
</comment>
<evidence type="ECO:0000256" key="4">
    <source>
        <dbReference type="ARBA" id="ARBA00022691"/>
    </source>
</evidence>
<dbReference type="FunFam" id="3.40.50.150:FF:000005">
    <property type="entry name" value="Ribosomal RNA large subunit methyltransferase E"/>
    <property type="match status" value="1"/>
</dbReference>
<dbReference type="Proteomes" id="UP000294862">
    <property type="component" value="Unassembled WGS sequence"/>
</dbReference>
<name>A0A4R2IAZ0_9GAMM</name>
<feature type="binding site" evidence="11">
    <location>
        <position position="60"/>
    </location>
    <ligand>
        <name>S-adenosyl-L-methionine</name>
        <dbReference type="ChEBI" id="CHEBI:59789"/>
    </ligand>
</feature>
<keyword evidence="3 11" id="KW-0808">Transferase</keyword>
<feature type="binding site" evidence="11">
    <location>
        <position position="80"/>
    </location>
    <ligand>
        <name>S-adenosyl-L-methionine</name>
        <dbReference type="ChEBI" id="CHEBI:59789"/>
    </ligand>
</feature>
<evidence type="ECO:0000256" key="5">
    <source>
        <dbReference type="ARBA" id="ARBA00037569"/>
    </source>
</evidence>
<sequence>MARSKSSSRWLREHFNDPYVKRAQAEGWRSRAVFKLEELIERDRLLKPGMVIVDLGAAPGGWSQVARERLGDKGRVIALDILPMQGIGGVEFILGDFREDSVLEQLKQALGGAEVDLVLSDMAPNMSGVNAVDQPRSMHLVELAEEFAAQYLRRGGAFLTKVFQGEGFDDFVRRLRAGYERVSIRKPKASRARSPEVYALATGKRA</sequence>
<evidence type="ECO:0000313" key="14">
    <source>
        <dbReference type="EMBL" id="TCO41654.1"/>
    </source>
</evidence>
<dbReference type="InterPro" id="IPR002877">
    <property type="entry name" value="RNA_MeTrfase_FtsJ_dom"/>
</dbReference>
<feature type="binding site" evidence="11">
    <location>
        <position position="62"/>
    </location>
    <ligand>
        <name>S-adenosyl-L-methionine</name>
        <dbReference type="ChEBI" id="CHEBI:59789"/>
    </ligand>
</feature>
<dbReference type="EC" id="2.1.1.166" evidence="6 11"/>
<evidence type="ECO:0000256" key="7">
    <source>
        <dbReference type="ARBA" id="ARBA00041129"/>
    </source>
</evidence>
<dbReference type="NCBIfam" id="NF008390">
    <property type="entry name" value="PRK11188.1"/>
    <property type="match status" value="1"/>
</dbReference>
<dbReference type="Gene3D" id="3.40.50.150">
    <property type="entry name" value="Vaccinia Virus protein VP39"/>
    <property type="match status" value="1"/>
</dbReference>
<dbReference type="EMBL" id="SLWQ01000002">
    <property type="protein sequence ID" value="TCO41654.1"/>
    <property type="molecule type" value="Genomic_DNA"/>
</dbReference>
<dbReference type="OrthoDB" id="9790080at2"/>
<keyword evidence="15" id="KW-1185">Reference proteome</keyword>
<dbReference type="SUPFAM" id="SSF53335">
    <property type="entry name" value="S-adenosyl-L-methionine-dependent methyltransferases"/>
    <property type="match status" value="1"/>
</dbReference>
<keyword evidence="11" id="KW-0963">Cytoplasm</keyword>
<dbReference type="RefSeq" id="WP_131994035.1">
    <property type="nucleotide sequence ID" value="NZ_SLWQ01000002.1"/>
</dbReference>
<dbReference type="PANTHER" id="PTHR10920">
    <property type="entry name" value="RIBOSOMAL RNA METHYLTRANSFERASE"/>
    <property type="match status" value="1"/>
</dbReference>
<evidence type="ECO:0000256" key="8">
    <source>
        <dbReference type="ARBA" id="ARBA00041995"/>
    </source>
</evidence>
<organism evidence="14 15">
    <name type="scientific">Dokdonella fugitiva</name>
    <dbReference type="NCBI Taxonomy" id="328517"/>
    <lineage>
        <taxon>Bacteria</taxon>
        <taxon>Pseudomonadati</taxon>
        <taxon>Pseudomonadota</taxon>
        <taxon>Gammaproteobacteria</taxon>
        <taxon>Lysobacterales</taxon>
        <taxon>Rhodanobacteraceae</taxon>
        <taxon>Dokdonella</taxon>
    </lineage>
</organism>
<gene>
    <name evidence="11" type="primary">rlmE</name>
    <name evidence="11" type="synonym">ftsJ</name>
    <name evidence="11" type="synonym">rrmJ</name>
    <name evidence="14" type="ORF">EV148_1024</name>
</gene>
<keyword evidence="1 11" id="KW-0698">rRNA processing</keyword>